<keyword evidence="3" id="KW-1185">Reference proteome</keyword>
<comment type="caution">
    <text evidence="2">The sequence shown here is derived from an EMBL/GenBank/DDBJ whole genome shotgun (WGS) entry which is preliminary data.</text>
</comment>
<feature type="region of interest" description="Disordered" evidence="1">
    <location>
        <begin position="1"/>
        <end position="95"/>
    </location>
</feature>
<protein>
    <submittedName>
        <fullName evidence="2">Uncharacterized protein</fullName>
    </submittedName>
</protein>
<accession>A0A8T0UZN7</accession>
<dbReference type="EMBL" id="CM029041">
    <property type="protein sequence ID" value="KAG2626706.1"/>
    <property type="molecule type" value="Genomic_DNA"/>
</dbReference>
<organism evidence="2 3">
    <name type="scientific">Panicum virgatum</name>
    <name type="common">Blackwell switchgrass</name>
    <dbReference type="NCBI Taxonomy" id="38727"/>
    <lineage>
        <taxon>Eukaryota</taxon>
        <taxon>Viridiplantae</taxon>
        <taxon>Streptophyta</taxon>
        <taxon>Embryophyta</taxon>
        <taxon>Tracheophyta</taxon>
        <taxon>Spermatophyta</taxon>
        <taxon>Magnoliopsida</taxon>
        <taxon>Liliopsida</taxon>
        <taxon>Poales</taxon>
        <taxon>Poaceae</taxon>
        <taxon>PACMAD clade</taxon>
        <taxon>Panicoideae</taxon>
        <taxon>Panicodae</taxon>
        <taxon>Paniceae</taxon>
        <taxon>Panicinae</taxon>
        <taxon>Panicum</taxon>
        <taxon>Panicum sect. Hiantes</taxon>
    </lineage>
</organism>
<dbReference type="AlphaFoldDB" id="A0A8T0UZN7"/>
<proteinExistence type="predicted"/>
<gene>
    <name evidence="2" type="ORF">PVAP13_3KG375727</name>
</gene>
<evidence type="ECO:0000313" key="3">
    <source>
        <dbReference type="Proteomes" id="UP000823388"/>
    </source>
</evidence>
<evidence type="ECO:0000313" key="2">
    <source>
        <dbReference type="EMBL" id="KAG2626706.1"/>
    </source>
</evidence>
<dbReference type="Proteomes" id="UP000823388">
    <property type="component" value="Chromosome 3K"/>
</dbReference>
<reference evidence="2" key="1">
    <citation type="submission" date="2020-05" db="EMBL/GenBank/DDBJ databases">
        <title>WGS assembly of Panicum virgatum.</title>
        <authorList>
            <person name="Lovell J.T."/>
            <person name="Jenkins J."/>
            <person name="Shu S."/>
            <person name="Juenger T.E."/>
            <person name="Schmutz J."/>
        </authorList>
    </citation>
    <scope>NUCLEOTIDE SEQUENCE</scope>
    <source>
        <strain evidence="2">AP13</strain>
    </source>
</reference>
<sequence length="95" mass="11285">MRKEEIPKSGGKNWISRRREPALIHPSPNLLETPYRRQNADQNPQQKSSRRKNRRTSLPPTTKNQKLKRKSIQDSRERWQRKPKRGALILQHNVG</sequence>
<name>A0A8T0UZN7_PANVG</name>
<feature type="compositionally biased region" description="Basic and acidic residues" evidence="1">
    <location>
        <begin position="71"/>
        <end position="80"/>
    </location>
</feature>
<evidence type="ECO:0000256" key="1">
    <source>
        <dbReference type="SAM" id="MobiDB-lite"/>
    </source>
</evidence>